<evidence type="ECO:0000259" key="10">
    <source>
        <dbReference type="PROSITE" id="PS51195"/>
    </source>
</evidence>
<dbReference type="SUPFAM" id="SSF52540">
    <property type="entry name" value="P-loop containing nucleoside triphosphate hydrolases"/>
    <property type="match status" value="1"/>
</dbReference>
<feature type="compositionally biased region" description="Basic and acidic residues" evidence="7">
    <location>
        <begin position="880"/>
        <end position="898"/>
    </location>
</feature>
<keyword evidence="11" id="KW-1185">Reference proteome</keyword>
<feature type="compositionally biased region" description="Basic and acidic residues" evidence="7">
    <location>
        <begin position="631"/>
        <end position="640"/>
    </location>
</feature>
<evidence type="ECO:0000256" key="5">
    <source>
        <dbReference type="ARBA" id="ARBA00022840"/>
    </source>
</evidence>
<dbReference type="OrthoDB" id="434041at2759"/>
<feature type="compositionally biased region" description="Basic and acidic residues" evidence="7">
    <location>
        <begin position="648"/>
        <end position="661"/>
    </location>
</feature>
<dbReference type="InterPro" id="IPR011545">
    <property type="entry name" value="DEAD/DEAH_box_helicase_dom"/>
</dbReference>
<feature type="compositionally biased region" description="Basic and acidic residues" evidence="7">
    <location>
        <begin position="499"/>
        <end position="509"/>
    </location>
</feature>
<dbReference type="EC" id="3.6.4.13" evidence="1"/>
<dbReference type="SMART" id="SM00487">
    <property type="entry name" value="DEXDc"/>
    <property type="match status" value="1"/>
</dbReference>
<evidence type="ECO:0000256" key="6">
    <source>
        <dbReference type="PROSITE-ProRule" id="PRU00552"/>
    </source>
</evidence>
<dbReference type="GO" id="GO:0003676">
    <property type="term" value="F:nucleic acid binding"/>
    <property type="evidence" value="ECO:0007669"/>
    <property type="project" value="InterPro"/>
</dbReference>
<evidence type="ECO:0000259" key="9">
    <source>
        <dbReference type="PROSITE" id="PS51194"/>
    </source>
</evidence>
<dbReference type="GO" id="GO:0003724">
    <property type="term" value="F:RNA helicase activity"/>
    <property type="evidence" value="ECO:0007669"/>
    <property type="project" value="UniProtKB-EC"/>
</dbReference>
<evidence type="ECO:0000259" key="8">
    <source>
        <dbReference type="PROSITE" id="PS51192"/>
    </source>
</evidence>
<keyword evidence="4 12" id="KW-0347">Helicase</keyword>
<keyword evidence="2" id="KW-0547">Nucleotide-binding</keyword>
<dbReference type="CDD" id="cd18787">
    <property type="entry name" value="SF2_C_DEAD"/>
    <property type="match status" value="1"/>
</dbReference>
<organism evidence="11 12">
    <name type="scientific">Drosophila kikkawai</name>
    <name type="common">Fruit fly</name>
    <dbReference type="NCBI Taxonomy" id="30033"/>
    <lineage>
        <taxon>Eukaryota</taxon>
        <taxon>Metazoa</taxon>
        <taxon>Ecdysozoa</taxon>
        <taxon>Arthropoda</taxon>
        <taxon>Hexapoda</taxon>
        <taxon>Insecta</taxon>
        <taxon>Pterygota</taxon>
        <taxon>Neoptera</taxon>
        <taxon>Endopterygota</taxon>
        <taxon>Diptera</taxon>
        <taxon>Brachycera</taxon>
        <taxon>Muscomorpha</taxon>
        <taxon>Ephydroidea</taxon>
        <taxon>Drosophilidae</taxon>
        <taxon>Drosophila</taxon>
        <taxon>Sophophora</taxon>
    </lineage>
</organism>
<evidence type="ECO:0000256" key="4">
    <source>
        <dbReference type="ARBA" id="ARBA00022806"/>
    </source>
</evidence>
<keyword evidence="5" id="KW-0067">ATP-binding</keyword>
<gene>
    <name evidence="12" type="primary">Gem3</name>
</gene>
<accession>A0A6P4HSA2</accession>
<dbReference type="PROSITE" id="PS51195">
    <property type="entry name" value="Q_MOTIF"/>
    <property type="match status" value="1"/>
</dbReference>
<protein>
    <recommendedName>
        <fullName evidence="1">RNA helicase</fullName>
        <ecNumber evidence="1">3.6.4.13</ecNumber>
    </recommendedName>
</protein>
<feature type="region of interest" description="Disordered" evidence="7">
    <location>
        <begin position="600"/>
        <end position="690"/>
    </location>
</feature>
<dbReference type="GO" id="GO:0005524">
    <property type="term" value="F:ATP binding"/>
    <property type="evidence" value="ECO:0007669"/>
    <property type="project" value="UniProtKB-KW"/>
</dbReference>
<dbReference type="OMA" id="DSMGCGY"/>
<dbReference type="SMART" id="SM00490">
    <property type="entry name" value="HELICc"/>
    <property type="match status" value="1"/>
</dbReference>
<feature type="region of interest" description="Disordered" evidence="7">
    <location>
        <begin position="436"/>
        <end position="585"/>
    </location>
</feature>
<dbReference type="PROSITE" id="PS51194">
    <property type="entry name" value="HELICASE_CTER"/>
    <property type="match status" value="1"/>
</dbReference>
<feature type="region of interest" description="Disordered" evidence="7">
    <location>
        <begin position="880"/>
        <end position="1035"/>
    </location>
</feature>
<dbReference type="InterPro" id="IPR050079">
    <property type="entry name" value="DEAD_box_RNA_helicase"/>
</dbReference>
<feature type="compositionally biased region" description="Acidic residues" evidence="7">
    <location>
        <begin position="925"/>
        <end position="941"/>
    </location>
</feature>
<dbReference type="Pfam" id="PF00270">
    <property type="entry name" value="DEAD"/>
    <property type="match status" value="1"/>
</dbReference>
<dbReference type="PANTHER" id="PTHR47959:SF13">
    <property type="entry name" value="ATP-DEPENDENT RNA HELICASE RHLE"/>
    <property type="match status" value="1"/>
</dbReference>
<feature type="compositionally biased region" description="Low complexity" evidence="7">
    <location>
        <begin position="677"/>
        <end position="690"/>
    </location>
</feature>
<dbReference type="PANTHER" id="PTHR47959">
    <property type="entry name" value="ATP-DEPENDENT RNA HELICASE RHLE-RELATED"/>
    <property type="match status" value="1"/>
</dbReference>
<dbReference type="Proteomes" id="UP001652661">
    <property type="component" value="Chromosome 3L"/>
</dbReference>
<feature type="compositionally biased region" description="Basic and acidic residues" evidence="7">
    <location>
        <begin position="457"/>
        <end position="491"/>
    </location>
</feature>
<evidence type="ECO:0000313" key="12">
    <source>
        <dbReference type="RefSeq" id="XP_017018435.1"/>
    </source>
</evidence>
<evidence type="ECO:0000256" key="1">
    <source>
        <dbReference type="ARBA" id="ARBA00012552"/>
    </source>
</evidence>
<feature type="domain" description="DEAD-box RNA helicase Q" evidence="10">
    <location>
        <begin position="25"/>
        <end position="53"/>
    </location>
</feature>
<dbReference type="RefSeq" id="XP_017018435.1">
    <property type="nucleotide sequence ID" value="XM_017162946.3"/>
</dbReference>
<dbReference type="InterPro" id="IPR027417">
    <property type="entry name" value="P-loop_NTPase"/>
</dbReference>
<dbReference type="GO" id="GO:0016787">
    <property type="term" value="F:hydrolase activity"/>
    <property type="evidence" value="ECO:0007669"/>
    <property type="project" value="UniProtKB-KW"/>
</dbReference>
<dbReference type="InterPro" id="IPR014001">
    <property type="entry name" value="Helicase_ATP-bd"/>
</dbReference>
<feature type="compositionally biased region" description="Polar residues" evidence="7">
    <location>
        <begin position="559"/>
        <end position="574"/>
    </location>
</feature>
<dbReference type="GO" id="GO:0005829">
    <property type="term" value="C:cytosol"/>
    <property type="evidence" value="ECO:0007669"/>
    <property type="project" value="TreeGrafter"/>
</dbReference>
<dbReference type="Pfam" id="PF00271">
    <property type="entry name" value="Helicase_C"/>
    <property type="match status" value="1"/>
</dbReference>
<evidence type="ECO:0000256" key="3">
    <source>
        <dbReference type="ARBA" id="ARBA00022801"/>
    </source>
</evidence>
<feature type="short sequence motif" description="Q motif" evidence="6">
    <location>
        <begin position="25"/>
        <end position="53"/>
    </location>
</feature>
<feature type="compositionally biased region" description="Acidic residues" evidence="7">
    <location>
        <begin position="991"/>
        <end position="1003"/>
    </location>
</feature>
<dbReference type="Gene3D" id="3.40.50.300">
    <property type="entry name" value="P-loop containing nucleotide triphosphate hydrolases"/>
    <property type="match status" value="2"/>
</dbReference>
<reference evidence="12" key="1">
    <citation type="submission" date="2025-08" db="UniProtKB">
        <authorList>
            <consortium name="RefSeq"/>
        </authorList>
    </citation>
    <scope>IDENTIFICATION</scope>
    <source>
        <strain evidence="12">14028-0561.14</strain>
        <tissue evidence="12">Whole fly</tissue>
    </source>
</reference>
<feature type="compositionally biased region" description="Polar residues" evidence="7">
    <location>
        <begin position="942"/>
        <end position="967"/>
    </location>
</feature>
<evidence type="ECO:0000256" key="2">
    <source>
        <dbReference type="ARBA" id="ARBA00022741"/>
    </source>
</evidence>
<dbReference type="InterPro" id="IPR014014">
    <property type="entry name" value="RNA_helicase_DEAD_Q_motif"/>
</dbReference>
<name>A0A6P4HSA2_DROKI</name>
<feature type="domain" description="Helicase ATP-binding" evidence="8">
    <location>
        <begin position="56"/>
        <end position="229"/>
    </location>
</feature>
<feature type="domain" description="Helicase C-terminal" evidence="9">
    <location>
        <begin position="264"/>
        <end position="411"/>
    </location>
</feature>
<feature type="compositionally biased region" description="Basic and acidic residues" evidence="7">
    <location>
        <begin position="539"/>
        <end position="556"/>
    </location>
</feature>
<proteinExistence type="predicted"/>
<evidence type="ECO:0000256" key="7">
    <source>
        <dbReference type="SAM" id="MobiDB-lite"/>
    </source>
</evidence>
<feature type="compositionally biased region" description="Polar residues" evidence="7">
    <location>
        <begin position="1008"/>
        <end position="1022"/>
    </location>
</feature>
<evidence type="ECO:0000313" key="11">
    <source>
        <dbReference type="Proteomes" id="UP001652661"/>
    </source>
</evidence>
<dbReference type="PROSITE" id="PS51192">
    <property type="entry name" value="HELICASE_ATP_BIND_1"/>
    <property type="match status" value="1"/>
</dbReference>
<dbReference type="AlphaFoldDB" id="A0A6P4HSA2"/>
<dbReference type="InterPro" id="IPR001650">
    <property type="entry name" value="Helicase_C-like"/>
</dbReference>
<keyword evidence="3" id="KW-0378">Hydrolase</keyword>
<sequence>MQREIAHNLATGERRTKDVAPGKVKTFPELNLRHEIVLGLQRRNFLTPTMIQAAAIPIALSKKDTLVQSKSGTGKTLIYAIAALQRFDASIRTPQALVVVPTRELAVQVKDTFIYVGEFLPKLKVSYVIGGIDVHSDRVRIKDCQIVIGTPGRLLHLYRKNVLCVKNMHLLVLDEADQLYLQDGLRRHVMELIQVLPPPQQIQKIACSATYEKNLDELVAKSMHKPVLISNSERATVLLGIRQFVYELPRQINNIAQMNCKLDAVMQIFNLVPYEQVVLFASSKMRADSFRNYLAKRGVECHLISGAMSQEERSKVFDCYRYFTMRTLVATDVFARGVDSPHTNLIVNLDPPMNHVDYLHRIGRAGRFGSKGIAITLVYEGAESEAFKGILSKAHTGKSVLEFPKEAEKGLDFWNFSSYEFPYYIKEEESVELKEFPQMEGTSKGAGGTVEDIGEAPLKKDALTEEAERKKDALKDEEASADVDSSKKIEVPQEVEALPAKDDSKKNPMEEATPNMLENEAKIIDKLAQMEECFEEEDLSKKEDATKETSKQKDFPANETDSNQSASCALSQENPLPKPDKPEISVIACPKLKETLQEALKEDKLESSGEEEQPDSILKENVLKPNNSTNKPDKDTHKEQPPPIIKVTRQETENDIEKNKENQPNNQNTQYPDNSISPELSPSPSLTPLDLTQEQTLTPPAAPVNSINNKTYCLAAPTATSSLTLQAMVISNTVDDASSISSDGSMGSRSESFESLYSNSDVKQMWKKYLIIRRSHKRSAKVQTPKLMYSWATCKPVFRVKRKRKVKPKEIQVVPTIYLFPEPKFFRIFEKLEQKQTIIKRLFKYTKKYRMCNLASNLFLNHLYDAYNDIYGLKFMSEPKKSKENEPQNKLTVREAHRMNIPPVLAVDEDPATGSETSQHSEEFTDHEDDYEEEEELEEEYSSSGFVESNESASSGIDTSVYNNDSSSEGEHEYIYSEETDDSDTTVYSSESEEAEEEEEEVEATYTGSNVSLAGSSYQGSVSAEDDENDQSDSHQEVLALYQQMFQTQYQFIAAHVASQQTRP</sequence>
<feature type="compositionally biased region" description="Basic and acidic residues" evidence="7">
    <location>
        <begin position="519"/>
        <end position="529"/>
    </location>
</feature>